<organism evidence="2 3">
    <name type="scientific">Vibrio stylophorae</name>
    <dbReference type="NCBI Taxonomy" id="659351"/>
    <lineage>
        <taxon>Bacteria</taxon>
        <taxon>Pseudomonadati</taxon>
        <taxon>Pseudomonadota</taxon>
        <taxon>Gammaproteobacteria</taxon>
        <taxon>Vibrionales</taxon>
        <taxon>Vibrionaceae</taxon>
        <taxon>Vibrio</taxon>
    </lineage>
</organism>
<dbReference type="PANTHER" id="PTHR30282:SF1">
    <property type="entry name" value="ABGT FAMILY TRANSPORTER"/>
    <property type="match status" value="1"/>
</dbReference>
<keyword evidence="1" id="KW-0812">Transmembrane</keyword>
<keyword evidence="1" id="KW-1133">Transmembrane helix</keyword>
<dbReference type="EMBL" id="CAKLDI010000001">
    <property type="protein sequence ID" value="CAH0532877.1"/>
    <property type="molecule type" value="Genomic_DNA"/>
</dbReference>
<gene>
    <name evidence="2" type="primary">abgT_1</name>
    <name evidence="2" type="ORF">VST7929_00724</name>
</gene>
<reference evidence="2" key="1">
    <citation type="submission" date="2021-11" db="EMBL/GenBank/DDBJ databases">
        <authorList>
            <person name="Rodrigo-Torres L."/>
            <person name="Arahal R. D."/>
            <person name="Lucena T."/>
        </authorList>
    </citation>
    <scope>NUCLEOTIDE SEQUENCE</scope>
    <source>
        <strain evidence="2">CECT 7929</strain>
    </source>
</reference>
<keyword evidence="1" id="KW-0472">Membrane</keyword>
<dbReference type="PANTHER" id="PTHR30282">
    <property type="entry name" value="P-AMINOBENZOYL GLUTAMATE TRANSPORTER"/>
    <property type="match status" value="1"/>
</dbReference>
<feature type="transmembrane region" description="Helical" evidence="1">
    <location>
        <begin position="92"/>
        <end position="114"/>
    </location>
</feature>
<evidence type="ECO:0000256" key="1">
    <source>
        <dbReference type="SAM" id="Phobius"/>
    </source>
</evidence>
<feature type="transmembrane region" description="Helical" evidence="1">
    <location>
        <begin position="346"/>
        <end position="372"/>
    </location>
</feature>
<comment type="caution">
    <text evidence="2">The sequence shown here is derived from an EMBL/GenBank/DDBJ whole genome shotgun (WGS) entry which is preliminary data.</text>
</comment>
<evidence type="ECO:0000313" key="3">
    <source>
        <dbReference type="Proteomes" id="UP000838672"/>
    </source>
</evidence>
<sequence>MSTTTSPRPNAPQGGMHKFLNFIERAGNKIPDPALLFFWGLILTWILSAILSRVDFGLIHPITKEAVEVKNLMTGTEMANFLATMVKNFTGFAPLGIVLVAMLGVGVAEASGFINTGLKKMLKVTPKSLLTPVLILVAIVSHTAADAGYVLVIPLGGIIFHAAGRHPLAGIAAAFAGVSGGFSANFIPSGIDPLLAGFTEAAAHVLDPSYQVNPLANLYFTGLSSILIIGVGWFITDRIIEPRLARTPIDDDAEEAPDMGAFTAQEGKAFSYAGFSMLAGIALLVAAVWPIDSPLRSPLVCTDVATQAVLKTNACLDLTDESSLSAIKAAAESAGMTLTGGEITSFGAPVMMSIVPLIFILFIIPGVIYGYVAGTFKNSSDVIKAMNGTMANMASFMVLSFFIAQFLVAFSASNIGALLALSGAEFLQSLNLRGEVTIVGMVLLTASINLLVGSASAKWALIGPIFVPMLMGVGISPELTQAAYRVGDSVSNIISPMMVFFPLVVVYMQRYVKKSGIGSLASMMMPYSLALLVCWTLFLLVYWMIGIPLGIQAPYVYKM</sequence>
<evidence type="ECO:0000313" key="2">
    <source>
        <dbReference type="EMBL" id="CAH0532877.1"/>
    </source>
</evidence>
<feature type="transmembrane region" description="Helical" evidence="1">
    <location>
        <begin position="459"/>
        <end position="477"/>
    </location>
</feature>
<name>A0ABN8DQG7_9VIBR</name>
<feature type="transmembrane region" description="Helical" evidence="1">
    <location>
        <begin position="489"/>
        <end position="508"/>
    </location>
</feature>
<protein>
    <submittedName>
        <fullName evidence="2">p-aminobenzoyl-glutamate transport protein</fullName>
    </submittedName>
</protein>
<dbReference type="Proteomes" id="UP000838672">
    <property type="component" value="Unassembled WGS sequence"/>
</dbReference>
<feature type="transmembrane region" description="Helical" evidence="1">
    <location>
        <begin position="529"/>
        <end position="551"/>
    </location>
</feature>
<accession>A0ABN8DQG7</accession>
<feature type="transmembrane region" description="Helical" evidence="1">
    <location>
        <begin position="432"/>
        <end position="452"/>
    </location>
</feature>
<feature type="transmembrane region" description="Helical" evidence="1">
    <location>
        <begin position="216"/>
        <end position="236"/>
    </location>
</feature>
<dbReference type="InterPro" id="IPR004697">
    <property type="entry name" value="AbgT"/>
</dbReference>
<feature type="transmembrane region" description="Helical" evidence="1">
    <location>
        <begin position="167"/>
        <end position="187"/>
    </location>
</feature>
<feature type="transmembrane region" description="Helical" evidence="1">
    <location>
        <begin position="393"/>
        <end position="412"/>
    </location>
</feature>
<feature type="transmembrane region" description="Helical" evidence="1">
    <location>
        <begin position="269"/>
        <end position="289"/>
    </location>
</feature>
<feature type="transmembrane region" description="Helical" evidence="1">
    <location>
        <begin position="134"/>
        <end position="160"/>
    </location>
</feature>
<dbReference type="Pfam" id="PF03806">
    <property type="entry name" value="ABG_transport"/>
    <property type="match status" value="2"/>
</dbReference>
<keyword evidence="3" id="KW-1185">Reference proteome</keyword>
<feature type="transmembrane region" description="Helical" evidence="1">
    <location>
        <begin position="34"/>
        <end position="54"/>
    </location>
</feature>
<proteinExistence type="predicted"/>